<dbReference type="EMBL" id="BMAO01033480">
    <property type="protein sequence ID" value="GFQ89846.1"/>
    <property type="molecule type" value="Genomic_DNA"/>
</dbReference>
<comment type="caution">
    <text evidence="1">The sequence shown here is derived from an EMBL/GenBank/DDBJ whole genome shotgun (WGS) entry which is preliminary data.</text>
</comment>
<dbReference type="Proteomes" id="UP000887116">
    <property type="component" value="Unassembled WGS sequence"/>
</dbReference>
<reference evidence="1" key="1">
    <citation type="submission" date="2020-07" db="EMBL/GenBank/DDBJ databases">
        <title>Multicomponent nature underlies the extraordinary mechanical properties of spider dragline silk.</title>
        <authorList>
            <person name="Kono N."/>
            <person name="Nakamura H."/>
            <person name="Mori M."/>
            <person name="Yoshida Y."/>
            <person name="Ohtoshi R."/>
            <person name="Malay A.D."/>
            <person name="Moran D.A.P."/>
            <person name="Tomita M."/>
            <person name="Numata K."/>
            <person name="Arakawa K."/>
        </authorList>
    </citation>
    <scope>NUCLEOTIDE SEQUENCE</scope>
</reference>
<organism evidence="1 2">
    <name type="scientific">Trichonephila clavata</name>
    <name type="common">Joro spider</name>
    <name type="synonym">Nephila clavata</name>
    <dbReference type="NCBI Taxonomy" id="2740835"/>
    <lineage>
        <taxon>Eukaryota</taxon>
        <taxon>Metazoa</taxon>
        <taxon>Ecdysozoa</taxon>
        <taxon>Arthropoda</taxon>
        <taxon>Chelicerata</taxon>
        <taxon>Arachnida</taxon>
        <taxon>Araneae</taxon>
        <taxon>Araneomorphae</taxon>
        <taxon>Entelegynae</taxon>
        <taxon>Araneoidea</taxon>
        <taxon>Nephilidae</taxon>
        <taxon>Trichonephila</taxon>
    </lineage>
</organism>
<evidence type="ECO:0000313" key="2">
    <source>
        <dbReference type="Proteomes" id="UP000887116"/>
    </source>
</evidence>
<proteinExistence type="predicted"/>
<sequence length="109" mass="13066">MSIKFRPSLQQLANVRIALRFLYEFKFKAVCQGYQGLQEERKRREKFYGEFVLKRVHLLDLPNILKRTISGIVRALATEVREWYKCNKDFLPDAHVDYWQGYVGIHMEL</sequence>
<accession>A0A8X6FVM8</accession>
<gene>
    <name evidence="1" type="primary">NCL1_38110</name>
    <name evidence="1" type="ORF">TNCT_167481</name>
</gene>
<evidence type="ECO:0000313" key="1">
    <source>
        <dbReference type="EMBL" id="GFQ89846.1"/>
    </source>
</evidence>
<dbReference type="AlphaFoldDB" id="A0A8X6FVM8"/>
<keyword evidence="2" id="KW-1185">Reference proteome</keyword>
<protein>
    <submittedName>
        <fullName evidence="1">Uncharacterized protein</fullName>
    </submittedName>
</protein>
<name>A0A8X6FVM8_TRICU</name>